<gene>
    <name evidence="1" type="ORF">K1T71_014557</name>
</gene>
<dbReference type="Proteomes" id="UP000824533">
    <property type="component" value="Linkage Group LG29"/>
</dbReference>
<proteinExistence type="predicted"/>
<keyword evidence="2" id="KW-1185">Reference proteome</keyword>
<sequence>MADKPPGKSAVSSRDPRLVYRPIETGTTTPPTAGGTPLVPAGVLSPERGERGPRQVGGKSRRSSSEEEEQKPRKRLDTASTPSPSDPEEGGGEEMASTSATSGSDRSDSESSSTSTDTTPSRSTSYVELESLANAGKAAATKPGSKDTSTAAGSNGATAGRISPNVMSFAEAAASPRVSPTPRPRTSPRPSTSRTQTGPTATSTPEQAGAAPPTSVGPTKPKGDLLTTSHKARPVPFADTAKFPGTIFLPAKSGSLTTTDINSIKILITKAHSGPLIGQTTWSRMKSPDKMR</sequence>
<protein>
    <submittedName>
        <fullName evidence="1">Uncharacterized protein</fullName>
    </submittedName>
</protein>
<name>A0ACC1CEE6_9NEOP</name>
<evidence type="ECO:0000313" key="2">
    <source>
        <dbReference type="Proteomes" id="UP000824533"/>
    </source>
</evidence>
<organism evidence="1 2">
    <name type="scientific">Dendrolimus kikuchii</name>
    <dbReference type="NCBI Taxonomy" id="765133"/>
    <lineage>
        <taxon>Eukaryota</taxon>
        <taxon>Metazoa</taxon>
        <taxon>Ecdysozoa</taxon>
        <taxon>Arthropoda</taxon>
        <taxon>Hexapoda</taxon>
        <taxon>Insecta</taxon>
        <taxon>Pterygota</taxon>
        <taxon>Neoptera</taxon>
        <taxon>Endopterygota</taxon>
        <taxon>Lepidoptera</taxon>
        <taxon>Glossata</taxon>
        <taxon>Ditrysia</taxon>
        <taxon>Bombycoidea</taxon>
        <taxon>Lasiocampidae</taxon>
        <taxon>Dendrolimus</taxon>
    </lineage>
</organism>
<comment type="caution">
    <text evidence="1">The sequence shown here is derived from an EMBL/GenBank/DDBJ whole genome shotgun (WGS) entry which is preliminary data.</text>
</comment>
<accession>A0ACC1CEE6</accession>
<evidence type="ECO:0000313" key="1">
    <source>
        <dbReference type="EMBL" id="KAJ0169951.1"/>
    </source>
</evidence>
<dbReference type="EMBL" id="CM034415">
    <property type="protein sequence ID" value="KAJ0169951.1"/>
    <property type="molecule type" value="Genomic_DNA"/>
</dbReference>
<reference evidence="1 2" key="1">
    <citation type="journal article" date="2021" name="Front. Genet.">
        <title>Chromosome-Level Genome Assembly Reveals Significant Gene Expansion in the Toll and IMD Signaling Pathways of Dendrolimus kikuchii.</title>
        <authorList>
            <person name="Zhou J."/>
            <person name="Wu P."/>
            <person name="Xiong Z."/>
            <person name="Liu N."/>
            <person name="Zhao N."/>
            <person name="Ji M."/>
            <person name="Qiu Y."/>
            <person name="Yang B."/>
        </authorList>
    </citation>
    <scope>NUCLEOTIDE SEQUENCE [LARGE SCALE GENOMIC DNA]</scope>
    <source>
        <strain evidence="1">Ann1</strain>
    </source>
</reference>